<dbReference type="Pfam" id="PF03772">
    <property type="entry name" value="Competence"/>
    <property type="match status" value="1"/>
</dbReference>
<dbReference type="GO" id="GO:0005886">
    <property type="term" value="C:plasma membrane"/>
    <property type="evidence" value="ECO:0007669"/>
    <property type="project" value="UniProtKB-SubCell"/>
</dbReference>
<dbReference type="InterPro" id="IPR025405">
    <property type="entry name" value="DUF4131"/>
</dbReference>
<evidence type="ECO:0000313" key="10">
    <source>
        <dbReference type="Proteomes" id="UP000307507"/>
    </source>
</evidence>
<feature type="transmembrane region" description="Helical" evidence="6">
    <location>
        <begin position="385"/>
        <end position="408"/>
    </location>
</feature>
<feature type="transmembrane region" description="Helical" evidence="6">
    <location>
        <begin position="62"/>
        <end position="80"/>
    </location>
</feature>
<name>A0A4S3ZYV6_9FLAO</name>
<evidence type="ECO:0000256" key="3">
    <source>
        <dbReference type="ARBA" id="ARBA00022692"/>
    </source>
</evidence>
<dbReference type="Pfam" id="PF13567">
    <property type="entry name" value="DUF4131"/>
    <property type="match status" value="1"/>
</dbReference>
<proteinExistence type="predicted"/>
<protein>
    <submittedName>
        <fullName evidence="9">ComEC family competence protein</fullName>
    </submittedName>
</protein>
<keyword evidence="2" id="KW-1003">Cell membrane</keyword>
<feature type="transmembrane region" description="Helical" evidence="6">
    <location>
        <begin position="414"/>
        <end position="439"/>
    </location>
</feature>
<dbReference type="AlphaFoldDB" id="A0A4S3ZYV6"/>
<feature type="transmembrane region" description="Helical" evidence="6">
    <location>
        <begin position="479"/>
        <end position="500"/>
    </location>
</feature>
<feature type="transmembrane region" description="Helical" evidence="6">
    <location>
        <begin position="507"/>
        <end position="525"/>
    </location>
</feature>
<evidence type="ECO:0000259" key="8">
    <source>
        <dbReference type="Pfam" id="PF13567"/>
    </source>
</evidence>
<keyword evidence="3 6" id="KW-0812">Transmembrane</keyword>
<dbReference type="InterPro" id="IPR004477">
    <property type="entry name" value="ComEC_N"/>
</dbReference>
<comment type="subcellular location">
    <subcellularLocation>
        <location evidence="1">Cell membrane</location>
        <topology evidence="1">Multi-pass membrane protein</topology>
    </subcellularLocation>
</comment>
<keyword evidence="4 6" id="KW-1133">Transmembrane helix</keyword>
<feature type="transmembrane region" description="Helical" evidence="6">
    <location>
        <begin position="286"/>
        <end position="302"/>
    </location>
</feature>
<accession>A0A4S3ZYV6</accession>
<dbReference type="NCBIfam" id="TIGR00360">
    <property type="entry name" value="ComEC_N-term"/>
    <property type="match status" value="1"/>
</dbReference>
<feature type="transmembrane region" description="Helical" evidence="6">
    <location>
        <begin position="446"/>
        <end position="467"/>
    </location>
</feature>
<reference evidence="9 10" key="1">
    <citation type="submission" date="2019-04" db="EMBL/GenBank/DDBJ databases">
        <title>Flavobacterium sp. nov. isolated from construction timber.</title>
        <authorList>
            <person name="Lin S.-Y."/>
            <person name="Chang C.-T."/>
            <person name="Young C.-C."/>
        </authorList>
    </citation>
    <scope>NUCLEOTIDE SEQUENCE [LARGE SCALE GENOMIC DNA]</scope>
    <source>
        <strain evidence="9 10">CC-CTC003</strain>
    </source>
</reference>
<keyword evidence="10" id="KW-1185">Reference proteome</keyword>
<evidence type="ECO:0000313" key="9">
    <source>
        <dbReference type="EMBL" id="THF51148.1"/>
    </source>
</evidence>
<feature type="transmembrane region" description="Helical" evidence="6">
    <location>
        <begin position="357"/>
        <end position="373"/>
    </location>
</feature>
<organism evidence="9 10">
    <name type="scientific">Flavobacterium supellecticarium</name>
    <dbReference type="NCBI Taxonomy" id="2565924"/>
    <lineage>
        <taxon>Bacteria</taxon>
        <taxon>Pseudomonadati</taxon>
        <taxon>Bacteroidota</taxon>
        <taxon>Flavobacteriia</taxon>
        <taxon>Flavobacteriales</taxon>
        <taxon>Flavobacteriaceae</taxon>
        <taxon>Flavobacterium</taxon>
    </lineage>
</organism>
<feature type="domain" description="DUF4131" evidence="8">
    <location>
        <begin position="32"/>
        <end position="190"/>
    </location>
</feature>
<feature type="transmembrane region" description="Helical" evidence="6">
    <location>
        <begin position="30"/>
        <end position="50"/>
    </location>
</feature>
<evidence type="ECO:0000256" key="6">
    <source>
        <dbReference type="SAM" id="Phobius"/>
    </source>
</evidence>
<dbReference type="Proteomes" id="UP000307507">
    <property type="component" value="Unassembled WGS sequence"/>
</dbReference>
<evidence type="ECO:0000256" key="4">
    <source>
        <dbReference type="ARBA" id="ARBA00022989"/>
    </source>
</evidence>
<dbReference type="PANTHER" id="PTHR30619:SF1">
    <property type="entry name" value="RECOMBINATION PROTEIN 2"/>
    <property type="match status" value="1"/>
</dbReference>
<evidence type="ECO:0000256" key="5">
    <source>
        <dbReference type="ARBA" id="ARBA00023136"/>
    </source>
</evidence>
<sequence length="677" mass="77430">MKVLRYPIFGITCCFVSGIVVDFYTKPDTIALFIALAISFVLFCICYGYSNRHFIQKNYFGLSVYLLFFCCGSWSHHLHYAPNQSKHYSHYLPHSGHYPIRGIITERLKNSTDFEKYLFKVAELNSQKANGTLLLYIPKTIVLYKPVTGSEILIHDSVASLPKNRNPFQFNYADYMAKRNVFHQVYLNANNFKRTGHSNGILSRIATYRDRLLEGFKKHHFKPETQHIINALVLGQRQDMDRDTTSAYADAGTAHILAISGLHIALLYGILLFLTKPLKRIKNGKILQLLIPIVLLWFYALLTGFSASVVRSVTMLSCIGLGLFLNRPANRYQGILVSFFFLVVLKPNYIFDIGFQLSYMAVFSIIALNTLFQKIHLSKNPIVRYFTGIAFVSFAAQIGVLPLCLYYFHQVPLLFMASNLVVLPLTALILTLGILLTILNFIPGNLILFLGKVLSFLIETMNGYIDWIASFRSLILRDISFNLGLLLALYMVLIAFFIWLQKRNAPRFIGFLSTLIAFQIIYWLTLYNIRNTDELVVFQQPQHSLITIKTHNRITVYSNDSLITTNLNLQAYRSGLFYPEIQYLPLHNTLFYNGQKILIVDGDGIYNTPEKPDIILLINNPKINLDRLIDQIHPKLIIADGTNYKSETTRWEVSCRKTKIPFYATGKKGFLSIASIN</sequence>
<feature type="transmembrane region" description="Helical" evidence="6">
    <location>
        <begin position="7"/>
        <end position="24"/>
    </location>
</feature>
<evidence type="ECO:0000256" key="1">
    <source>
        <dbReference type="ARBA" id="ARBA00004651"/>
    </source>
</evidence>
<evidence type="ECO:0000259" key="7">
    <source>
        <dbReference type="Pfam" id="PF03772"/>
    </source>
</evidence>
<gene>
    <name evidence="9" type="ORF">E6C50_05055</name>
</gene>
<evidence type="ECO:0000256" key="2">
    <source>
        <dbReference type="ARBA" id="ARBA00022475"/>
    </source>
</evidence>
<dbReference type="RefSeq" id="WP_136402135.1">
    <property type="nucleotide sequence ID" value="NZ_SSNZ01000002.1"/>
</dbReference>
<dbReference type="OrthoDB" id="9761531at2"/>
<feature type="domain" description="ComEC/Rec2-related protein" evidence="7">
    <location>
        <begin position="232"/>
        <end position="502"/>
    </location>
</feature>
<dbReference type="InterPro" id="IPR052159">
    <property type="entry name" value="Competence_DNA_uptake"/>
</dbReference>
<dbReference type="EMBL" id="SSNZ01000002">
    <property type="protein sequence ID" value="THF51148.1"/>
    <property type="molecule type" value="Genomic_DNA"/>
</dbReference>
<comment type="caution">
    <text evidence="9">The sequence shown here is derived from an EMBL/GenBank/DDBJ whole genome shotgun (WGS) entry which is preliminary data.</text>
</comment>
<dbReference type="PANTHER" id="PTHR30619">
    <property type="entry name" value="DNA INTERNALIZATION/COMPETENCE PROTEIN COMEC/REC2"/>
    <property type="match status" value="1"/>
</dbReference>
<keyword evidence="5 6" id="KW-0472">Membrane</keyword>
<feature type="transmembrane region" description="Helical" evidence="6">
    <location>
        <begin position="254"/>
        <end position="274"/>
    </location>
</feature>